<dbReference type="AlphaFoldDB" id="A0A392S3T1"/>
<evidence type="ECO:0000313" key="3">
    <source>
        <dbReference type="EMBL" id="MCI43563.1"/>
    </source>
</evidence>
<dbReference type="InterPro" id="IPR020850">
    <property type="entry name" value="GED_dom"/>
</dbReference>
<name>A0A392S3T1_9FABA</name>
<feature type="non-terminal residue" evidence="3">
    <location>
        <position position="1"/>
    </location>
</feature>
<dbReference type="PROSITE" id="PS51388">
    <property type="entry name" value="GED"/>
    <property type="match status" value="1"/>
</dbReference>
<sequence>EEMLQEPDEIALKRKRCIELLEAYQQAYKDLDALPMEAAETLERGYRLHETTAPPLPKINNGLPTSSMYSTSSSEEYYKAFPK</sequence>
<protein>
    <submittedName>
        <fullName evidence="3">Dynamin-related protein 3A-like</fullName>
    </submittedName>
</protein>
<dbReference type="GO" id="GO:0003924">
    <property type="term" value="F:GTPase activity"/>
    <property type="evidence" value="ECO:0007669"/>
    <property type="project" value="InterPro"/>
</dbReference>
<organism evidence="3 4">
    <name type="scientific">Trifolium medium</name>
    <dbReference type="NCBI Taxonomy" id="97028"/>
    <lineage>
        <taxon>Eukaryota</taxon>
        <taxon>Viridiplantae</taxon>
        <taxon>Streptophyta</taxon>
        <taxon>Embryophyta</taxon>
        <taxon>Tracheophyta</taxon>
        <taxon>Spermatophyta</taxon>
        <taxon>Magnoliopsida</taxon>
        <taxon>eudicotyledons</taxon>
        <taxon>Gunneridae</taxon>
        <taxon>Pentapetalae</taxon>
        <taxon>rosids</taxon>
        <taxon>fabids</taxon>
        <taxon>Fabales</taxon>
        <taxon>Fabaceae</taxon>
        <taxon>Papilionoideae</taxon>
        <taxon>50 kb inversion clade</taxon>
        <taxon>NPAAA clade</taxon>
        <taxon>Hologalegina</taxon>
        <taxon>IRL clade</taxon>
        <taxon>Trifolieae</taxon>
        <taxon>Trifolium</taxon>
    </lineage>
</organism>
<comment type="caution">
    <text evidence="3">The sequence shown here is derived from an EMBL/GenBank/DDBJ whole genome shotgun (WGS) entry which is preliminary data.</text>
</comment>
<evidence type="ECO:0000313" key="4">
    <source>
        <dbReference type="Proteomes" id="UP000265520"/>
    </source>
</evidence>
<evidence type="ECO:0000256" key="1">
    <source>
        <dbReference type="SAM" id="MobiDB-lite"/>
    </source>
</evidence>
<accession>A0A392S3T1</accession>
<keyword evidence="4" id="KW-1185">Reference proteome</keyword>
<evidence type="ECO:0000259" key="2">
    <source>
        <dbReference type="PROSITE" id="PS51388"/>
    </source>
</evidence>
<dbReference type="Pfam" id="PF02212">
    <property type="entry name" value="GED"/>
    <property type="match status" value="1"/>
</dbReference>
<dbReference type="InterPro" id="IPR003130">
    <property type="entry name" value="GED"/>
</dbReference>
<proteinExistence type="predicted"/>
<dbReference type="GO" id="GO:0005525">
    <property type="term" value="F:GTP binding"/>
    <property type="evidence" value="ECO:0007669"/>
    <property type="project" value="InterPro"/>
</dbReference>
<dbReference type="EMBL" id="LXQA010319114">
    <property type="protein sequence ID" value="MCI43563.1"/>
    <property type="molecule type" value="Genomic_DNA"/>
</dbReference>
<feature type="non-terminal residue" evidence="3">
    <location>
        <position position="83"/>
    </location>
</feature>
<feature type="domain" description="GED" evidence="2">
    <location>
        <begin position="1"/>
        <end position="39"/>
    </location>
</feature>
<feature type="compositionally biased region" description="Low complexity" evidence="1">
    <location>
        <begin position="65"/>
        <end position="75"/>
    </location>
</feature>
<dbReference type="Proteomes" id="UP000265520">
    <property type="component" value="Unassembled WGS sequence"/>
</dbReference>
<feature type="region of interest" description="Disordered" evidence="1">
    <location>
        <begin position="49"/>
        <end position="83"/>
    </location>
</feature>
<reference evidence="3 4" key="1">
    <citation type="journal article" date="2018" name="Front. Plant Sci.">
        <title>Red Clover (Trifolium pratense) and Zigzag Clover (T. medium) - A Picture of Genomic Similarities and Differences.</title>
        <authorList>
            <person name="Dluhosova J."/>
            <person name="Istvanek J."/>
            <person name="Nedelnik J."/>
            <person name="Repkova J."/>
        </authorList>
    </citation>
    <scope>NUCLEOTIDE SEQUENCE [LARGE SCALE GENOMIC DNA]</scope>
    <source>
        <strain evidence="4">cv. 10/8</strain>
        <tissue evidence="3">Leaf</tissue>
    </source>
</reference>